<organism evidence="3 4">
    <name type="scientific">Haliscomenobacter hydrossis (strain ATCC 27775 / DSM 1100 / LMG 10767 / O)</name>
    <dbReference type="NCBI Taxonomy" id="760192"/>
    <lineage>
        <taxon>Bacteria</taxon>
        <taxon>Pseudomonadati</taxon>
        <taxon>Bacteroidota</taxon>
        <taxon>Saprospiria</taxon>
        <taxon>Saprospirales</taxon>
        <taxon>Haliscomenobacteraceae</taxon>
        <taxon>Haliscomenobacter</taxon>
    </lineage>
</organism>
<dbReference type="HOGENOM" id="CLU_093776_1_0_10"/>
<feature type="transmembrane region" description="Helical" evidence="1">
    <location>
        <begin position="137"/>
        <end position="157"/>
    </location>
</feature>
<evidence type="ECO:0000259" key="2">
    <source>
        <dbReference type="Pfam" id="PF01569"/>
    </source>
</evidence>
<dbReference type="KEGG" id="hhy:Halhy_3186"/>
<dbReference type="OrthoDB" id="9786064at2"/>
<dbReference type="eggNOG" id="COG0671">
    <property type="taxonomic scope" value="Bacteria"/>
</dbReference>
<dbReference type="SUPFAM" id="SSF48317">
    <property type="entry name" value="Acid phosphatase/Vanadium-dependent haloperoxidase"/>
    <property type="match status" value="1"/>
</dbReference>
<feature type="transmembrane region" description="Helical" evidence="1">
    <location>
        <begin position="169"/>
        <end position="189"/>
    </location>
</feature>
<evidence type="ECO:0000256" key="1">
    <source>
        <dbReference type="SAM" id="Phobius"/>
    </source>
</evidence>
<reference evidence="3 4" key="1">
    <citation type="journal article" date="2011" name="Stand. Genomic Sci.">
        <title>Complete genome sequence of Haliscomenobacter hydrossis type strain (O).</title>
        <authorList>
            <consortium name="US DOE Joint Genome Institute (JGI-PGF)"/>
            <person name="Daligault H."/>
            <person name="Lapidus A."/>
            <person name="Zeytun A."/>
            <person name="Nolan M."/>
            <person name="Lucas S."/>
            <person name="Del Rio T.G."/>
            <person name="Tice H."/>
            <person name="Cheng J.F."/>
            <person name="Tapia R."/>
            <person name="Han C."/>
            <person name="Goodwin L."/>
            <person name="Pitluck S."/>
            <person name="Liolios K."/>
            <person name="Pagani I."/>
            <person name="Ivanova N."/>
            <person name="Huntemann M."/>
            <person name="Mavromatis K."/>
            <person name="Mikhailova N."/>
            <person name="Pati A."/>
            <person name="Chen A."/>
            <person name="Palaniappan K."/>
            <person name="Land M."/>
            <person name="Hauser L."/>
            <person name="Brambilla E.M."/>
            <person name="Rohde M."/>
            <person name="Verbarg S."/>
            <person name="Goker M."/>
            <person name="Bristow J."/>
            <person name="Eisen J.A."/>
            <person name="Markowitz V."/>
            <person name="Hugenholtz P."/>
            <person name="Kyrpides N.C."/>
            <person name="Klenk H.P."/>
            <person name="Woyke T."/>
        </authorList>
    </citation>
    <scope>NUCLEOTIDE SEQUENCE [LARGE SCALE GENOMIC DNA]</scope>
    <source>
        <strain evidence="4">ATCC 27775 / DSM 1100 / LMG 10767 / O</strain>
    </source>
</reference>
<dbReference type="EMBL" id="CP002691">
    <property type="protein sequence ID" value="AEE51047.1"/>
    <property type="molecule type" value="Genomic_DNA"/>
</dbReference>
<feature type="transmembrane region" description="Helical" evidence="1">
    <location>
        <begin position="83"/>
        <end position="101"/>
    </location>
</feature>
<dbReference type="Pfam" id="PF01569">
    <property type="entry name" value="PAP2"/>
    <property type="match status" value="1"/>
</dbReference>
<feature type="transmembrane region" description="Helical" evidence="1">
    <location>
        <begin position="7"/>
        <end position="28"/>
    </location>
</feature>
<feature type="domain" description="Phosphatidic acid phosphatase type 2/haloperoxidase" evidence="2">
    <location>
        <begin position="133"/>
        <end position="219"/>
    </location>
</feature>
<dbReference type="STRING" id="760192.Halhy_3186"/>
<dbReference type="AlphaFoldDB" id="F4KQS4"/>
<dbReference type="Gene3D" id="1.20.144.10">
    <property type="entry name" value="Phosphatidic acid phosphatase type 2/haloperoxidase"/>
    <property type="match status" value="1"/>
</dbReference>
<sequence length="222" mass="24926">MQIFAKIISILFHPLLVLTYMLMVFLLVNPYLFGVHNIQEPFGMQLILRVFLSSFFIPMVAVLMLHFTGLVQSMEMPQREQRIGPYIVTGIFYLWLFRNLLDNTTVPRLFTSFVLGATIALFLAFFINLFSKISAHAVGMGGVIGMLLLLMAYFPQYDSIILQLRGGNVVEISLTVLLLLAILIAGLVGTSRLSLKAHQPMDLYGGYAIGLIGQFLALRFIM</sequence>
<proteinExistence type="predicted"/>
<dbReference type="RefSeq" id="WP_013765589.1">
    <property type="nucleotide sequence ID" value="NC_015510.1"/>
</dbReference>
<dbReference type="Proteomes" id="UP000008461">
    <property type="component" value="Chromosome"/>
</dbReference>
<feature type="transmembrane region" description="Helical" evidence="1">
    <location>
        <begin position="48"/>
        <end position="71"/>
    </location>
</feature>
<keyword evidence="1" id="KW-0812">Transmembrane</keyword>
<accession>F4KQS4</accession>
<feature type="transmembrane region" description="Helical" evidence="1">
    <location>
        <begin position="201"/>
        <end position="221"/>
    </location>
</feature>
<protein>
    <recommendedName>
        <fullName evidence="2">Phosphatidic acid phosphatase type 2/haloperoxidase domain-containing protein</fullName>
    </recommendedName>
</protein>
<keyword evidence="1" id="KW-0472">Membrane</keyword>
<keyword evidence="1" id="KW-1133">Transmembrane helix</keyword>
<dbReference type="InterPro" id="IPR036938">
    <property type="entry name" value="PAP2/HPO_sf"/>
</dbReference>
<name>F4KQS4_HALH1</name>
<evidence type="ECO:0000313" key="3">
    <source>
        <dbReference type="EMBL" id="AEE51047.1"/>
    </source>
</evidence>
<evidence type="ECO:0000313" key="4">
    <source>
        <dbReference type="Proteomes" id="UP000008461"/>
    </source>
</evidence>
<keyword evidence="4" id="KW-1185">Reference proteome</keyword>
<gene>
    <name evidence="3" type="ordered locus">Halhy_3186</name>
</gene>
<feature type="transmembrane region" description="Helical" evidence="1">
    <location>
        <begin position="113"/>
        <end position="130"/>
    </location>
</feature>
<dbReference type="InterPro" id="IPR000326">
    <property type="entry name" value="PAP2/HPO"/>
</dbReference>
<reference key="2">
    <citation type="submission" date="2011-04" db="EMBL/GenBank/DDBJ databases">
        <title>Complete sequence of chromosome of Haliscomenobacter hydrossis DSM 1100.</title>
        <authorList>
            <consortium name="US DOE Joint Genome Institute (JGI-PGF)"/>
            <person name="Lucas S."/>
            <person name="Han J."/>
            <person name="Lapidus A."/>
            <person name="Bruce D."/>
            <person name="Goodwin L."/>
            <person name="Pitluck S."/>
            <person name="Peters L."/>
            <person name="Kyrpides N."/>
            <person name="Mavromatis K."/>
            <person name="Ivanova N."/>
            <person name="Ovchinnikova G."/>
            <person name="Pagani I."/>
            <person name="Daligault H."/>
            <person name="Detter J.C."/>
            <person name="Han C."/>
            <person name="Land M."/>
            <person name="Hauser L."/>
            <person name="Markowitz V."/>
            <person name="Cheng J.-F."/>
            <person name="Hugenholtz P."/>
            <person name="Woyke T."/>
            <person name="Wu D."/>
            <person name="Verbarg S."/>
            <person name="Frueling A."/>
            <person name="Brambilla E."/>
            <person name="Klenk H.-P."/>
            <person name="Eisen J.A."/>
        </authorList>
    </citation>
    <scope>NUCLEOTIDE SEQUENCE</scope>
    <source>
        <strain>DSM 1100</strain>
    </source>
</reference>